<sequence>MARRKRKGLENVGPNREKCLDCFNKMLIFVGFTWIVHSFTAIK</sequence>
<evidence type="ECO:0000313" key="1">
    <source>
        <dbReference type="EMBL" id="JAH61505.1"/>
    </source>
</evidence>
<reference evidence="1" key="1">
    <citation type="submission" date="2014-11" db="EMBL/GenBank/DDBJ databases">
        <authorList>
            <person name="Amaro Gonzalez C."/>
        </authorList>
    </citation>
    <scope>NUCLEOTIDE SEQUENCE</scope>
</reference>
<accession>A0A0E9U8K5</accession>
<organism evidence="1">
    <name type="scientific">Anguilla anguilla</name>
    <name type="common">European freshwater eel</name>
    <name type="synonym">Muraena anguilla</name>
    <dbReference type="NCBI Taxonomy" id="7936"/>
    <lineage>
        <taxon>Eukaryota</taxon>
        <taxon>Metazoa</taxon>
        <taxon>Chordata</taxon>
        <taxon>Craniata</taxon>
        <taxon>Vertebrata</taxon>
        <taxon>Euteleostomi</taxon>
        <taxon>Actinopterygii</taxon>
        <taxon>Neopterygii</taxon>
        <taxon>Teleostei</taxon>
        <taxon>Anguilliformes</taxon>
        <taxon>Anguillidae</taxon>
        <taxon>Anguilla</taxon>
    </lineage>
</organism>
<reference evidence="1" key="2">
    <citation type="journal article" date="2015" name="Fish Shellfish Immunol.">
        <title>Early steps in the European eel (Anguilla anguilla)-Vibrio vulnificus interaction in the gills: Role of the RtxA13 toxin.</title>
        <authorList>
            <person name="Callol A."/>
            <person name="Pajuelo D."/>
            <person name="Ebbesson L."/>
            <person name="Teles M."/>
            <person name="MacKenzie S."/>
            <person name="Amaro C."/>
        </authorList>
    </citation>
    <scope>NUCLEOTIDE SEQUENCE</scope>
</reference>
<protein>
    <submittedName>
        <fullName evidence="1">Uncharacterized protein</fullName>
    </submittedName>
</protein>
<proteinExistence type="predicted"/>
<name>A0A0E9U8K5_ANGAN</name>
<dbReference type="AlphaFoldDB" id="A0A0E9U8K5"/>
<dbReference type="EMBL" id="GBXM01047072">
    <property type="protein sequence ID" value="JAH61505.1"/>
    <property type="molecule type" value="Transcribed_RNA"/>
</dbReference>